<sequence length="34" mass="3904">HPASPLVGNLIIMFTVKFPLLITKENREKLKEIL</sequence>
<keyword evidence="1" id="KW-0472">Membrane</keyword>
<keyword evidence="1" id="KW-1133">Transmembrane helix</keyword>
<evidence type="ECO:0000256" key="1">
    <source>
        <dbReference type="SAM" id="Phobius"/>
    </source>
</evidence>
<protein>
    <submittedName>
        <fullName evidence="2">Uncharacterized protein</fullName>
    </submittedName>
</protein>
<feature type="transmembrane region" description="Helical" evidence="1">
    <location>
        <begin position="6"/>
        <end position="23"/>
    </location>
</feature>
<gene>
    <name evidence="2" type="ORF">S12H4_58574</name>
</gene>
<dbReference type="EMBL" id="BARW01038078">
    <property type="protein sequence ID" value="GAJ20292.1"/>
    <property type="molecule type" value="Genomic_DNA"/>
</dbReference>
<feature type="non-terminal residue" evidence="2">
    <location>
        <position position="1"/>
    </location>
</feature>
<comment type="caution">
    <text evidence="2">The sequence shown here is derived from an EMBL/GenBank/DDBJ whole genome shotgun (WGS) entry which is preliminary data.</text>
</comment>
<accession>X1VLN0</accession>
<evidence type="ECO:0000313" key="2">
    <source>
        <dbReference type="EMBL" id="GAJ20292.1"/>
    </source>
</evidence>
<name>X1VLN0_9ZZZZ</name>
<proteinExistence type="predicted"/>
<dbReference type="AlphaFoldDB" id="X1VLN0"/>
<organism evidence="2">
    <name type="scientific">marine sediment metagenome</name>
    <dbReference type="NCBI Taxonomy" id="412755"/>
    <lineage>
        <taxon>unclassified sequences</taxon>
        <taxon>metagenomes</taxon>
        <taxon>ecological metagenomes</taxon>
    </lineage>
</organism>
<keyword evidence="1" id="KW-0812">Transmembrane</keyword>
<reference evidence="2" key="1">
    <citation type="journal article" date="2014" name="Front. Microbiol.">
        <title>High frequency of phylogenetically diverse reductive dehalogenase-homologous genes in deep subseafloor sedimentary metagenomes.</title>
        <authorList>
            <person name="Kawai M."/>
            <person name="Futagami T."/>
            <person name="Toyoda A."/>
            <person name="Takaki Y."/>
            <person name="Nishi S."/>
            <person name="Hori S."/>
            <person name="Arai W."/>
            <person name="Tsubouchi T."/>
            <person name="Morono Y."/>
            <person name="Uchiyama I."/>
            <person name="Ito T."/>
            <person name="Fujiyama A."/>
            <person name="Inagaki F."/>
            <person name="Takami H."/>
        </authorList>
    </citation>
    <scope>NUCLEOTIDE SEQUENCE</scope>
    <source>
        <strain evidence="2">Expedition CK06-06</strain>
    </source>
</reference>